<organism evidence="1 2">
    <name type="scientific">Cervus elaphus hippelaphus</name>
    <name type="common">European red deer</name>
    <dbReference type="NCBI Taxonomy" id="46360"/>
    <lineage>
        <taxon>Eukaryota</taxon>
        <taxon>Metazoa</taxon>
        <taxon>Chordata</taxon>
        <taxon>Craniata</taxon>
        <taxon>Vertebrata</taxon>
        <taxon>Euteleostomi</taxon>
        <taxon>Mammalia</taxon>
        <taxon>Eutheria</taxon>
        <taxon>Laurasiatheria</taxon>
        <taxon>Artiodactyla</taxon>
        <taxon>Ruminantia</taxon>
        <taxon>Pecora</taxon>
        <taxon>Cervidae</taxon>
        <taxon>Cervinae</taxon>
        <taxon>Cervus</taxon>
    </lineage>
</organism>
<reference evidence="1 2" key="1">
    <citation type="journal article" date="2018" name="Mol. Genet. Genomics">
        <title>The red deer Cervus elaphus genome CerEla1.0: sequencing, annotating, genes, and chromosomes.</title>
        <authorList>
            <person name="Bana N.A."/>
            <person name="Nyiri A."/>
            <person name="Nagy J."/>
            <person name="Frank K."/>
            <person name="Nagy T."/>
            <person name="Steger V."/>
            <person name="Schiller M."/>
            <person name="Lakatos P."/>
            <person name="Sugar L."/>
            <person name="Horn P."/>
            <person name="Barta E."/>
            <person name="Orosz L."/>
        </authorList>
    </citation>
    <scope>NUCLEOTIDE SEQUENCE [LARGE SCALE GENOMIC DNA]</scope>
    <source>
        <strain evidence="1">Hungarian</strain>
    </source>
</reference>
<feature type="non-terminal residue" evidence="1">
    <location>
        <position position="56"/>
    </location>
</feature>
<name>A0A212D3V8_CEREH</name>
<comment type="caution">
    <text evidence="1">The sequence shown here is derived from an EMBL/GenBank/DDBJ whole genome shotgun (WGS) entry which is preliminary data.</text>
</comment>
<accession>A0A212D3V8</accession>
<dbReference type="Proteomes" id="UP000242450">
    <property type="component" value="Chromosome 8"/>
</dbReference>
<evidence type="ECO:0000313" key="2">
    <source>
        <dbReference type="Proteomes" id="UP000242450"/>
    </source>
</evidence>
<gene>
    <name evidence="1" type="ORF">Celaphus_00014971</name>
</gene>
<keyword evidence="2" id="KW-1185">Reference proteome</keyword>
<sequence>METLTTHDSTFKLFNSLTLLALGRDWNLLYRGVSLRDVCTDLVPQLWITLQVTVAS</sequence>
<evidence type="ECO:0000313" key="1">
    <source>
        <dbReference type="EMBL" id="OWK12774.1"/>
    </source>
</evidence>
<proteinExistence type="predicted"/>
<dbReference type="AlphaFoldDB" id="A0A212D3V8"/>
<protein>
    <submittedName>
        <fullName evidence="1">Uncharacterized protein</fullName>
    </submittedName>
</protein>
<dbReference type="EMBL" id="MKHE01000008">
    <property type="protein sequence ID" value="OWK12774.1"/>
    <property type="molecule type" value="Genomic_DNA"/>
</dbReference>